<dbReference type="PANTHER" id="PTHR30485:SF1">
    <property type="entry name" value="CYTOCHROME YDHU-RELATED"/>
    <property type="match status" value="1"/>
</dbReference>
<dbReference type="GO" id="GO:0005506">
    <property type="term" value="F:iron ion binding"/>
    <property type="evidence" value="ECO:0007669"/>
    <property type="project" value="InterPro"/>
</dbReference>
<dbReference type="eggNOG" id="COG4117">
    <property type="taxonomic scope" value="Bacteria"/>
</dbReference>
<accession>A4ADQ1</accession>
<evidence type="ECO:0000256" key="8">
    <source>
        <dbReference type="ARBA" id="ARBA00022982"/>
    </source>
</evidence>
<dbReference type="PANTHER" id="PTHR30485">
    <property type="entry name" value="NI/FE-HYDROGENASE 1 B-TYPE CYTOCHROME SUBUNIT"/>
    <property type="match status" value="1"/>
</dbReference>
<dbReference type="InterPro" id="IPR051542">
    <property type="entry name" value="Hydrogenase_cytochrome"/>
</dbReference>
<protein>
    <submittedName>
        <fullName evidence="14">Thiosulfate reductase cytochrome B subunit (Membrane anchoring protein)</fullName>
    </submittedName>
</protein>
<keyword evidence="6 12" id="KW-0812">Transmembrane</keyword>
<sequence length="564" mass="61124">MSLGDGGLINGAGIQSGRNPEACSDCHGEIVLHNRQEFAPGETFAPADSANFSGALFSGQGINASAINVTDKAARSDPFDIHLARGMVCSDCHRAGNRPGIRTVGAALKETHLKQDPRDVSIRGYLHDPDHSLSTTLQCDDCHRSGAGHSWLPFTQRHMSALACESCHIPELFGAALESIDLDSAYATFRGRDEQGLVRGFTPVLLAKGDKLAPFNLIAVNFEESSEQKTSVLAVPQNHGVVRDAAHRDCATCHWPEGLTESLLSLGESPTSDPPVFVAPAEVAAPAFEHVGGELQARSHPESASRYMLGAKQLAWADRIGMLIAAGTLAAVLLHGVARFLASRRRGVTGEARKRVYMYGVYERFWHWLQATAILILLVTGAAIHKPYLFGFLNFAYMVALHNLVGLILLVNAILAAFYHLASGEVRQYLPGTSDLFGRMFLQARYYTRGIFRGDPHPFAKDAQHKLNPLQQITYFGLLNTLLPAQIVTGILMWGAQHWPSQTTALGGLAVLGPLHSFMAWLFAAFLIMHIYLTTTSGPKPLSGIQAMLEGWEDVEESAGGDTL</sequence>
<dbReference type="InterPro" id="IPR000516">
    <property type="entry name" value="Ni-dep_Hydgase_cyt-B"/>
</dbReference>
<dbReference type="GO" id="GO:0005886">
    <property type="term" value="C:plasma membrane"/>
    <property type="evidence" value="ECO:0007669"/>
    <property type="project" value="UniProtKB-SubCell"/>
</dbReference>
<feature type="transmembrane region" description="Helical" evidence="12">
    <location>
        <begin position="365"/>
        <end position="384"/>
    </location>
</feature>
<keyword evidence="11 12" id="KW-0472">Membrane</keyword>
<keyword evidence="7" id="KW-0479">Metal-binding</keyword>
<dbReference type="HOGENOM" id="CLU_498530_0_0_6"/>
<organism evidence="14 15">
    <name type="scientific">Congregibacter litoralis KT71</name>
    <dbReference type="NCBI Taxonomy" id="314285"/>
    <lineage>
        <taxon>Bacteria</taxon>
        <taxon>Pseudomonadati</taxon>
        <taxon>Pseudomonadota</taxon>
        <taxon>Gammaproteobacteria</taxon>
        <taxon>Cellvibrionales</taxon>
        <taxon>Halieaceae</taxon>
        <taxon>Congregibacter</taxon>
    </lineage>
</organism>
<dbReference type="STRING" id="314285.KT71_18436"/>
<dbReference type="AlphaFoldDB" id="A4ADQ1"/>
<evidence type="ECO:0000259" key="13">
    <source>
        <dbReference type="Pfam" id="PF01292"/>
    </source>
</evidence>
<evidence type="ECO:0000256" key="6">
    <source>
        <dbReference type="ARBA" id="ARBA00022692"/>
    </source>
</evidence>
<comment type="similarity">
    <text evidence="2">Belongs to the HupC/HyaC/HydC family.</text>
</comment>
<dbReference type="Proteomes" id="UP000019205">
    <property type="component" value="Chromosome"/>
</dbReference>
<evidence type="ECO:0000256" key="10">
    <source>
        <dbReference type="ARBA" id="ARBA00023004"/>
    </source>
</evidence>
<feature type="transmembrane region" description="Helical" evidence="12">
    <location>
        <begin position="396"/>
        <end position="419"/>
    </location>
</feature>
<name>A4ADQ1_9GAMM</name>
<dbReference type="InterPro" id="IPR036280">
    <property type="entry name" value="Multihaem_cyt_sf"/>
</dbReference>
<evidence type="ECO:0000256" key="5">
    <source>
        <dbReference type="ARBA" id="ARBA00022617"/>
    </source>
</evidence>
<keyword evidence="15" id="KW-1185">Reference proteome</keyword>
<keyword evidence="3" id="KW-0813">Transport</keyword>
<dbReference type="GO" id="GO:0009055">
    <property type="term" value="F:electron transfer activity"/>
    <property type="evidence" value="ECO:0007669"/>
    <property type="project" value="InterPro"/>
</dbReference>
<evidence type="ECO:0000256" key="1">
    <source>
        <dbReference type="ARBA" id="ARBA00004651"/>
    </source>
</evidence>
<reference evidence="14 15" key="1">
    <citation type="journal article" date="2007" name="Proc. Natl. Acad. Sci. U.S.A.">
        <title>Characterization of a marine gammaproteobacterium capable of aerobic anoxygenic photosynthesis.</title>
        <authorList>
            <person name="Fuchs B.M."/>
            <person name="Spring S."/>
            <person name="Teeling H."/>
            <person name="Quast C."/>
            <person name="Wulf J."/>
            <person name="Schattenhofer M."/>
            <person name="Yan S."/>
            <person name="Ferriera S."/>
            <person name="Johnson J."/>
            <person name="Glockner F.O."/>
            <person name="Amann R."/>
        </authorList>
    </citation>
    <scope>NUCLEOTIDE SEQUENCE [LARGE SCALE GENOMIC DNA]</scope>
    <source>
        <strain evidence="14">KT71</strain>
    </source>
</reference>
<dbReference type="InterPro" id="IPR016174">
    <property type="entry name" value="Di-haem_cyt_TM"/>
</dbReference>
<evidence type="ECO:0000313" key="15">
    <source>
        <dbReference type="Proteomes" id="UP000019205"/>
    </source>
</evidence>
<dbReference type="InterPro" id="IPR011577">
    <property type="entry name" value="Cyt_b561_bac/Ni-Hgenase"/>
</dbReference>
<dbReference type="GO" id="GO:0020037">
    <property type="term" value="F:heme binding"/>
    <property type="evidence" value="ECO:0007669"/>
    <property type="project" value="TreeGrafter"/>
</dbReference>
<keyword evidence="10" id="KW-0408">Iron</keyword>
<gene>
    <name evidence="14" type="ORF">KT71_18436</name>
</gene>
<feature type="domain" description="Cytochrome b561 bacterial/Ni-hydrogenase" evidence="13">
    <location>
        <begin position="359"/>
        <end position="551"/>
    </location>
</feature>
<evidence type="ECO:0000256" key="11">
    <source>
        <dbReference type="ARBA" id="ARBA00023136"/>
    </source>
</evidence>
<dbReference type="SUPFAM" id="SSF48695">
    <property type="entry name" value="Multiheme cytochromes"/>
    <property type="match status" value="1"/>
</dbReference>
<dbReference type="PRINTS" id="PR00161">
    <property type="entry name" value="NIHGNASECYTB"/>
</dbReference>
<comment type="caution">
    <text evidence="14">The sequence shown here is derived from an EMBL/GenBank/DDBJ whole genome shotgun (WGS) entry which is preliminary data.</text>
</comment>
<dbReference type="EMBL" id="AAOA02000001">
    <property type="protein sequence ID" value="EAQ95859.2"/>
    <property type="molecule type" value="Genomic_DNA"/>
</dbReference>
<dbReference type="Pfam" id="PF01292">
    <property type="entry name" value="Ni_hydr_CYTB"/>
    <property type="match status" value="1"/>
</dbReference>
<reference evidence="14 15" key="2">
    <citation type="journal article" date="2009" name="PLoS ONE">
        <title>The photosynthetic apparatus and its regulation in the aerobic gammaproteobacterium Congregibacter litoralis gen. nov., sp. nov.</title>
        <authorList>
            <person name="Spring S."/>
            <person name="Lunsdorf H."/>
            <person name="Fuchs B.M."/>
            <person name="Tindall B.J."/>
        </authorList>
    </citation>
    <scope>NUCLEOTIDE SEQUENCE [LARGE SCALE GENOMIC DNA]</scope>
    <source>
        <strain evidence="14">KT71</strain>
    </source>
</reference>
<keyword evidence="8" id="KW-0249">Electron transport</keyword>
<dbReference type="SUPFAM" id="SSF81342">
    <property type="entry name" value="Transmembrane di-heme cytochromes"/>
    <property type="match status" value="1"/>
</dbReference>
<proteinExistence type="inferred from homology"/>
<evidence type="ECO:0000256" key="3">
    <source>
        <dbReference type="ARBA" id="ARBA00022448"/>
    </source>
</evidence>
<evidence type="ECO:0000256" key="2">
    <source>
        <dbReference type="ARBA" id="ARBA00008622"/>
    </source>
</evidence>
<comment type="subcellular location">
    <subcellularLocation>
        <location evidence="1">Cell membrane</location>
        <topology evidence="1">Multi-pass membrane protein</topology>
    </subcellularLocation>
</comment>
<evidence type="ECO:0000256" key="4">
    <source>
        <dbReference type="ARBA" id="ARBA00022475"/>
    </source>
</evidence>
<feature type="transmembrane region" description="Helical" evidence="12">
    <location>
        <begin position="515"/>
        <end position="533"/>
    </location>
</feature>
<evidence type="ECO:0000256" key="12">
    <source>
        <dbReference type="SAM" id="Phobius"/>
    </source>
</evidence>
<feature type="transmembrane region" description="Helical" evidence="12">
    <location>
        <begin position="473"/>
        <end position="495"/>
    </location>
</feature>
<dbReference type="Gene3D" id="1.20.950.20">
    <property type="entry name" value="Transmembrane di-heme cytochromes, Chain C"/>
    <property type="match status" value="1"/>
</dbReference>
<evidence type="ECO:0000256" key="7">
    <source>
        <dbReference type="ARBA" id="ARBA00022723"/>
    </source>
</evidence>
<feature type="transmembrane region" description="Helical" evidence="12">
    <location>
        <begin position="320"/>
        <end position="344"/>
    </location>
</feature>
<keyword evidence="5" id="KW-0349">Heme</keyword>
<evidence type="ECO:0000313" key="14">
    <source>
        <dbReference type="EMBL" id="EAQ95859.2"/>
    </source>
</evidence>
<keyword evidence="9 12" id="KW-1133">Transmembrane helix</keyword>
<dbReference type="GO" id="GO:0022904">
    <property type="term" value="P:respiratory electron transport chain"/>
    <property type="evidence" value="ECO:0007669"/>
    <property type="project" value="InterPro"/>
</dbReference>
<evidence type="ECO:0000256" key="9">
    <source>
        <dbReference type="ARBA" id="ARBA00022989"/>
    </source>
</evidence>
<keyword evidence="4" id="KW-1003">Cell membrane</keyword>